<comment type="subcellular location">
    <subcellularLocation>
        <location evidence="1">Membrane</location>
        <topology evidence="1">Multi-pass membrane protein</topology>
    </subcellularLocation>
</comment>
<name>A0A9W9FRD0_9EURO</name>
<comment type="caution">
    <text evidence="10">The sequence shown here is derived from an EMBL/GenBank/DDBJ whole genome shotgun (WGS) entry which is preliminary data.</text>
</comment>
<keyword evidence="5 9" id="KW-1133">Transmembrane helix</keyword>
<reference evidence="10" key="1">
    <citation type="submission" date="2022-11" db="EMBL/GenBank/DDBJ databases">
        <authorList>
            <person name="Petersen C."/>
        </authorList>
    </citation>
    <scope>NUCLEOTIDE SEQUENCE</scope>
    <source>
        <strain evidence="10">IBT 34128</strain>
    </source>
</reference>
<evidence type="ECO:0000256" key="6">
    <source>
        <dbReference type="ARBA" id="ARBA00023136"/>
    </source>
</evidence>
<dbReference type="GeneID" id="81392108"/>
<feature type="region of interest" description="Disordered" evidence="8">
    <location>
        <begin position="1"/>
        <end position="144"/>
    </location>
</feature>
<dbReference type="AlphaFoldDB" id="A0A9W9FRD0"/>
<dbReference type="GO" id="GO:0005886">
    <property type="term" value="C:plasma membrane"/>
    <property type="evidence" value="ECO:0007669"/>
    <property type="project" value="TreeGrafter"/>
</dbReference>
<dbReference type="Pfam" id="PF00230">
    <property type="entry name" value="MIP"/>
    <property type="match status" value="1"/>
</dbReference>
<feature type="transmembrane region" description="Helical" evidence="9">
    <location>
        <begin position="339"/>
        <end position="367"/>
    </location>
</feature>
<dbReference type="InterPro" id="IPR050363">
    <property type="entry name" value="MIP/Aquaporin"/>
</dbReference>
<evidence type="ECO:0000256" key="3">
    <source>
        <dbReference type="ARBA" id="ARBA00022448"/>
    </source>
</evidence>
<feature type="compositionally biased region" description="Pro residues" evidence="8">
    <location>
        <begin position="20"/>
        <end position="32"/>
    </location>
</feature>
<keyword evidence="4 7" id="KW-0812">Transmembrane</keyword>
<keyword evidence="6 9" id="KW-0472">Membrane</keyword>
<dbReference type="EMBL" id="JAPMSZ010000004">
    <property type="protein sequence ID" value="KAJ5105011.1"/>
    <property type="molecule type" value="Genomic_DNA"/>
</dbReference>
<organism evidence="10 11">
    <name type="scientific">Penicillium alfredii</name>
    <dbReference type="NCBI Taxonomy" id="1506179"/>
    <lineage>
        <taxon>Eukaryota</taxon>
        <taxon>Fungi</taxon>
        <taxon>Dikarya</taxon>
        <taxon>Ascomycota</taxon>
        <taxon>Pezizomycotina</taxon>
        <taxon>Eurotiomycetes</taxon>
        <taxon>Eurotiomycetidae</taxon>
        <taxon>Eurotiales</taxon>
        <taxon>Aspergillaceae</taxon>
        <taxon>Penicillium</taxon>
    </lineage>
</organism>
<dbReference type="Proteomes" id="UP001141434">
    <property type="component" value="Unassembled WGS sequence"/>
</dbReference>
<dbReference type="OrthoDB" id="3222at2759"/>
<evidence type="ECO:0000313" key="10">
    <source>
        <dbReference type="EMBL" id="KAJ5105011.1"/>
    </source>
</evidence>
<dbReference type="PANTHER" id="PTHR43829:SF24">
    <property type="entry name" value="MIP AQUAPORIN (EUROFUNG)"/>
    <property type="match status" value="1"/>
</dbReference>
<evidence type="ECO:0000256" key="8">
    <source>
        <dbReference type="SAM" id="MobiDB-lite"/>
    </source>
</evidence>
<keyword evidence="3 7" id="KW-0813">Transport</keyword>
<evidence type="ECO:0000256" key="2">
    <source>
        <dbReference type="ARBA" id="ARBA00006175"/>
    </source>
</evidence>
<proteinExistence type="inferred from homology"/>
<dbReference type="PRINTS" id="PR00783">
    <property type="entry name" value="MINTRINSICP"/>
</dbReference>
<dbReference type="GO" id="GO:0015254">
    <property type="term" value="F:glycerol channel activity"/>
    <property type="evidence" value="ECO:0007669"/>
    <property type="project" value="TreeGrafter"/>
</dbReference>
<keyword evidence="11" id="KW-1185">Reference proteome</keyword>
<comment type="similarity">
    <text evidence="2 7">Belongs to the MIP/aquaporin (TC 1.A.8) family.</text>
</comment>
<reference evidence="10" key="2">
    <citation type="journal article" date="2023" name="IMA Fungus">
        <title>Comparative genomic study of the Penicillium genus elucidates a diverse pangenome and 15 lateral gene transfer events.</title>
        <authorList>
            <person name="Petersen C."/>
            <person name="Sorensen T."/>
            <person name="Nielsen M.R."/>
            <person name="Sondergaard T.E."/>
            <person name="Sorensen J.L."/>
            <person name="Fitzpatrick D.A."/>
            <person name="Frisvad J.C."/>
            <person name="Nielsen K.L."/>
        </authorList>
    </citation>
    <scope>NUCLEOTIDE SEQUENCE</scope>
    <source>
        <strain evidence="10">IBT 34128</strain>
    </source>
</reference>
<dbReference type="SUPFAM" id="SSF81338">
    <property type="entry name" value="Aquaporin-like"/>
    <property type="match status" value="1"/>
</dbReference>
<sequence length="411" mass="44361">MSSLNDVMNNEYDPKQHLQPPTPHHGHLPPPLQENHSASLSARPAAARQPTESGSEHVYIDPDYRHFKPRYGNNEQKPVWGLAKPHPRVVRPGMRRDDSKQPKAYSTDAPGATEPAPELGVTPGLSTTQSGTADPRSTTGQGYSNYSAAAQHGLSTKQAVYGPQPDGILLLIGLSGTLAVSTGEAQAGTRLSQNWSWGIGFVIDIYVAGGISGAHLNPGISIALWIFRGFPGRRCSSYVVARLLGAITAAGLTHCLYHDAIVHLAPTASAGTSGLGFYTEPLGHVSSATAFFTDFVVDAILLCVIFALGDDSNALPGAGMHSFIIGPWSTSRGSHGRIWWFWGCWVATIGGSLTAASLYDIFIFIWGESPINYAPRRRKRAALKETKWRRTLGIGRHKVPSLEDRIKKLED</sequence>
<protein>
    <submittedName>
        <fullName evidence="10">Glycerol uptake facilitator protein</fullName>
    </submittedName>
</protein>
<evidence type="ECO:0000256" key="9">
    <source>
        <dbReference type="SAM" id="Phobius"/>
    </source>
</evidence>
<evidence type="ECO:0000313" key="11">
    <source>
        <dbReference type="Proteomes" id="UP001141434"/>
    </source>
</evidence>
<evidence type="ECO:0000256" key="7">
    <source>
        <dbReference type="RuleBase" id="RU000477"/>
    </source>
</evidence>
<accession>A0A9W9FRD0</accession>
<dbReference type="Gene3D" id="1.20.1080.10">
    <property type="entry name" value="Glycerol uptake facilitator protein"/>
    <property type="match status" value="1"/>
</dbReference>
<gene>
    <name evidence="10" type="ORF">NUU61_002358</name>
</gene>
<dbReference type="PANTHER" id="PTHR43829">
    <property type="entry name" value="AQUAPORIN OR AQUAGLYCEROPORIN RELATED"/>
    <property type="match status" value="1"/>
</dbReference>
<evidence type="ECO:0000256" key="4">
    <source>
        <dbReference type="ARBA" id="ARBA00022692"/>
    </source>
</evidence>
<feature type="compositionally biased region" description="Basic and acidic residues" evidence="8">
    <location>
        <begin position="54"/>
        <end position="66"/>
    </location>
</feature>
<dbReference type="InterPro" id="IPR023271">
    <property type="entry name" value="Aquaporin-like"/>
</dbReference>
<dbReference type="RefSeq" id="XP_056514007.1">
    <property type="nucleotide sequence ID" value="XM_056652940.1"/>
</dbReference>
<feature type="compositionally biased region" description="Polar residues" evidence="8">
    <location>
        <begin position="124"/>
        <end position="144"/>
    </location>
</feature>
<dbReference type="GO" id="GO:0015250">
    <property type="term" value="F:water channel activity"/>
    <property type="evidence" value="ECO:0007669"/>
    <property type="project" value="TreeGrafter"/>
</dbReference>
<dbReference type="InterPro" id="IPR000425">
    <property type="entry name" value="MIP"/>
</dbReference>
<evidence type="ECO:0000256" key="1">
    <source>
        <dbReference type="ARBA" id="ARBA00004141"/>
    </source>
</evidence>
<feature type="compositionally biased region" description="Low complexity" evidence="8">
    <location>
        <begin position="37"/>
        <end position="48"/>
    </location>
</feature>
<evidence type="ECO:0000256" key="5">
    <source>
        <dbReference type="ARBA" id="ARBA00022989"/>
    </source>
</evidence>